<dbReference type="Gene3D" id="3.90.550.10">
    <property type="entry name" value="Spore Coat Polysaccharide Biosynthesis Protein SpsA, Chain A"/>
    <property type="match status" value="1"/>
</dbReference>
<dbReference type="GO" id="GO:0016740">
    <property type="term" value="F:transferase activity"/>
    <property type="evidence" value="ECO:0007669"/>
    <property type="project" value="UniProtKB-KW"/>
</dbReference>
<dbReference type="InterPro" id="IPR050256">
    <property type="entry name" value="Glycosyltransferase_2"/>
</dbReference>
<dbReference type="Pfam" id="PF00535">
    <property type="entry name" value="Glycos_transf_2"/>
    <property type="match status" value="1"/>
</dbReference>
<gene>
    <name evidence="3" type="ORF">F0145_18525</name>
</gene>
<evidence type="ECO:0000313" key="3">
    <source>
        <dbReference type="EMBL" id="KAA5542446.1"/>
    </source>
</evidence>
<evidence type="ECO:0000313" key="4">
    <source>
        <dbReference type="Proteomes" id="UP000323426"/>
    </source>
</evidence>
<dbReference type="Proteomes" id="UP000323426">
    <property type="component" value="Unassembled WGS sequence"/>
</dbReference>
<proteinExistence type="predicted"/>
<dbReference type="InterPro" id="IPR029044">
    <property type="entry name" value="Nucleotide-diphossugar_trans"/>
</dbReference>
<dbReference type="RefSeq" id="WP_150090713.1">
    <property type="nucleotide sequence ID" value="NZ_VWSF01000017.1"/>
</dbReference>
<organism evidence="3 4">
    <name type="scientific">Adhaeribacter rhizoryzae</name>
    <dbReference type="NCBI Taxonomy" id="2607907"/>
    <lineage>
        <taxon>Bacteria</taxon>
        <taxon>Pseudomonadati</taxon>
        <taxon>Bacteroidota</taxon>
        <taxon>Cytophagia</taxon>
        <taxon>Cytophagales</taxon>
        <taxon>Hymenobacteraceae</taxon>
        <taxon>Adhaeribacter</taxon>
    </lineage>
</organism>
<protein>
    <submittedName>
        <fullName evidence="3">Glycosyltransferase</fullName>
    </submittedName>
</protein>
<sequence>MENNIAIITPCFNENVTVIAFLKELTQIIKNLPFQFTVIVVDDASTDNTLKLLRAFRPEAANIDLQILTLKYNSGHQGAIYQGLLFARNLDCSKFIIMDSDGEDDPAAIKELVQIDDFRVVNVVRGKRQESLSFRLSYVIYKVIFKAITGRTMNFGNYCMIDNSILQSASYTSFVHLAAYLSKQRVETKKLVYNRRKRLDGSSKMNLTSLVHHAFKSFVEYAEDFLMLFLKLFMVIAIAIGGLLGVVLYKKFISHQAVLGWASTLSVNLFNTALICLGFFIIGILLLNIAAKNKASNAEIYINISEHNPAYLESVGR</sequence>
<dbReference type="PANTHER" id="PTHR48090">
    <property type="entry name" value="UNDECAPRENYL-PHOSPHATE 4-DEOXY-4-FORMAMIDO-L-ARABINOSE TRANSFERASE-RELATED"/>
    <property type="match status" value="1"/>
</dbReference>
<evidence type="ECO:0000256" key="1">
    <source>
        <dbReference type="SAM" id="Phobius"/>
    </source>
</evidence>
<dbReference type="SUPFAM" id="SSF53448">
    <property type="entry name" value="Nucleotide-diphospho-sugar transferases"/>
    <property type="match status" value="1"/>
</dbReference>
<dbReference type="AlphaFoldDB" id="A0A5M6D6Z6"/>
<feature type="transmembrane region" description="Helical" evidence="1">
    <location>
        <begin position="225"/>
        <end position="249"/>
    </location>
</feature>
<keyword evidence="1" id="KW-0472">Membrane</keyword>
<reference evidence="3 4" key="1">
    <citation type="submission" date="2019-09" db="EMBL/GenBank/DDBJ databases">
        <title>Genome sequence and assembly of Adhaeribacter sp.</title>
        <authorList>
            <person name="Chhetri G."/>
        </authorList>
    </citation>
    <scope>NUCLEOTIDE SEQUENCE [LARGE SCALE GENOMIC DNA]</scope>
    <source>
        <strain evidence="3 4">DK36</strain>
    </source>
</reference>
<dbReference type="InterPro" id="IPR001173">
    <property type="entry name" value="Glyco_trans_2-like"/>
</dbReference>
<keyword evidence="1" id="KW-0812">Transmembrane</keyword>
<dbReference type="GO" id="GO:0005886">
    <property type="term" value="C:plasma membrane"/>
    <property type="evidence" value="ECO:0007669"/>
    <property type="project" value="TreeGrafter"/>
</dbReference>
<feature type="domain" description="Glycosyltransferase 2-like" evidence="2">
    <location>
        <begin position="7"/>
        <end position="118"/>
    </location>
</feature>
<evidence type="ECO:0000259" key="2">
    <source>
        <dbReference type="Pfam" id="PF00535"/>
    </source>
</evidence>
<name>A0A5M6D6Z6_9BACT</name>
<dbReference type="PANTHER" id="PTHR48090:SF8">
    <property type="entry name" value="GLYCOSYLTRANSFERASE CSBB-RELATED"/>
    <property type="match status" value="1"/>
</dbReference>
<dbReference type="EMBL" id="VWSF01000017">
    <property type="protein sequence ID" value="KAA5542446.1"/>
    <property type="molecule type" value="Genomic_DNA"/>
</dbReference>
<accession>A0A5M6D6Z6</accession>
<keyword evidence="3" id="KW-0808">Transferase</keyword>
<comment type="caution">
    <text evidence="3">The sequence shown here is derived from an EMBL/GenBank/DDBJ whole genome shotgun (WGS) entry which is preliminary data.</text>
</comment>
<keyword evidence="4" id="KW-1185">Reference proteome</keyword>
<keyword evidence="1" id="KW-1133">Transmembrane helix</keyword>
<feature type="transmembrane region" description="Helical" evidence="1">
    <location>
        <begin position="269"/>
        <end position="291"/>
    </location>
</feature>